<dbReference type="RefSeq" id="WP_115866831.1">
    <property type="nucleotide sequence ID" value="NZ_QREG01000003.1"/>
</dbReference>
<dbReference type="InterPro" id="IPR012334">
    <property type="entry name" value="Pectin_lyas_fold"/>
</dbReference>
<dbReference type="InterPro" id="IPR026444">
    <property type="entry name" value="Secre_tail"/>
</dbReference>
<dbReference type="OrthoDB" id="786002at2"/>
<dbReference type="Pfam" id="PF13229">
    <property type="entry name" value="Beta_helix"/>
    <property type="match status" value="2"/>
</dbReference>
<feature type="domain" description="Right handed beta helix" evidence="2">
    <location>
        <begin position="116"/>
        <end position="189"/>
    </location>
</feature>
<feature type="chain" id="PRO_5017829110" evidence="1">
    <location>
        <begin position="23"/>
        <end position="529"/>
    </location>
</feature>
<dbReference type="InterPro" id="IPR039448">
    <property type="entry name" value="Beta_helix"/>
</dbReference>
<dbReference type="InterPro" id="IPR022441">
    <property type="entry name" value="Para_beta_helix_rpt-2"/>
</dbReference>
<evidence type="ECO:0000259" key="3">
    <source>
        <dbReference type="Pfam" id="PF18962"/>
    </source>
</evidence>
<dbReference type="SMART" id="SM00710">
    <property type="entry name" value="PbH1"/>
    <property type="match status" value="3"/>
</dbReference>
<evidence type="ECO:0000313" key="4">
    <source>
        <dbReference type="EMBL" id="REE01542.1"/>
    </source>
</evidence>
<dbReference type="SUPFAM" id="SSF51126">
    <property type="entry name" value="Pectin lyase-like"/>
    <property type="match status" value="1"/>
</dbReference>
<dbReference type="Gene3D" id="2.160.20.10">
    <property type="entry name" value="Single-stranded right-handed beta-helix, Pectin lyase-like"/>
    <property type="match status" value="1"/>
</dbReference>
<reference evidence="4 5" key="1">
    <citation type="submission" date="2018-07" db="EMBL/GenBank/DDBJ databases">
        <title>Genomic Encyclopedia of Type Strains, Phase IV (KMG-IV): sequencing the most valuable type-strain genomes for metagenomic binning, comparative biology and taxonomic classification.</title>
        <authorList>
            <person name="Goeker M."/>
        </authorList>
    </citation>
    <scope>NUCLEOTIDE SEQUENCE [LARGE SCALE GENOMIC DNA]</scope>
    <source>
        <strain evidence="4 5">DSM 4134</strain>
    </source>
</reference>
<evidence type="ECO:0000313" key="5">
    <source>
        <dbReference type="Proteomes" id="UP000256779"/>
    </source>
</evidence>
<feature type="domain" description="Secretion system C-terminal sorting" evidence="3">
    <location>
        <begin position="461"/>
        <end position="527"/>
    </location>
</feature>
<keyword evidence="1" id="KW-0732">Signal</keyword>
<dbReference type="InterPro" id="IPR006626">
    <property type="entry name" value="PbH1"/>
</dbReference>
<keyword evidence="5" id="KW-1185">Reference proteome</keyword>
<dbReference type="InterPro" id="IPR059226">
    <property type="entry name" value="Choice_anch_Q_dom"/>
</dbReference>
<feature type="domain" description="Right handed beta helix" evidence="2">
    <location>
        <begin position="254"/>
        <end position="357"/>
    </location>
</feature>
<organism evidence="4 5">
    <name type="scientific">Marinoscillum furvescens DSM 4134</name>
    <dbReference type="NCBI Taxonomy" id="1122208"/>
    <lineage>
        <taxon>Bacteria</taxon>
        <taxon>Pseudomonadati</taxon>
        <taxon>Bacteroidota</taxon>
        <taxon>Cytophagia</taxon>
        <taxon>Cytophagales</taxon>
        <taxon>Reichenbachiellaceae</taxon>
        <taxon>Marinoscillum</taxon>
    </lineage>
</organism>
<comment type="caution">
    <text evidence="4">The sequence shown here is derived from an EMBL/GenBank/DDBJ whole genome shotgun (WGS) entry which is preliminary data.</text>
</comment>
<proteinExistence type="predicted"/>
<name>A0A3D9L912_MARFU</name>
<dbReference type="InterPro" id="IPR011050">
    <property type="entry name" value="Pectin_lyase_fold/virulence"/>
</dbReference>
<dbReference type="Proteomes" id="UP000256779">
    <property type="component" value="Unassembled WGS sequence"/>
</dbReference>
<sequence length="529" mass="59072">MTKSKSYFTTCARLLIAITAYCYCLEAYSSTYFVRTDGNDSNDGLANDAPHAWETVNHAIDQLEAGDTLWIADGTYYVDPIVVDSLHATADDPTMIAAINEWGAKITLKGAPTWGNLVEIQTSSYLVVEGLELYQKNPTKGTGLQASKRSHHIVFRKNYVHDCGCNGISARGSDYVTVEDNIVQDNAKRSEYNCSGISYYLPVEHDQKPGFHFIIRRNIAFGNECRLPFTPGGHDVPTDGNGIILDLFRNTRNNPEGQTGGYYSETLIENNLSFMNGGRGIHMFNSDNVTVRNNTLWHNLYVLNDYGHEKGDLEGYTAQNVKIYNNIFVEDPDLYTYALRLYNTSATSEVKNNLVVGDRDIGSVDPAMAANVFYARNRQEYPRFKNPQRPDQFTSRADFESYFGLEANSPAINRGNTENFAEIDINGLARPVAAEPDMGCYEYPEVVERTLGASIRQNISLYPNPANGKVQVLGARTYTYKLYDLSGSEIRTGAGNEFKRLDLTGIDSGVYLLHLYVDGAQFVKRLVLN</sequence>
<evidence type="ECO:0000256" key="1">
    <source>
        <dbReference type="SAM" id="SignalP"/>
    </source>
</evidence>
<dbReference type="NCBIfam" id="NF041518">
    <property type="entry name" value="choice_anch_Q"/>
    <property type="match status" value="1"/>
</dbReference>
<evidence type="ECO:0000259" key="2">
    <source>
        <dbReference type="Pfam" id="PF13229"/>
    </source>
</evidence>
<dbReference type="EMBL" id="QREG01000003">
    <property type="protein sequence ID" value="REE01542.1"/>
    <property type="molecule type" value="Genomic_DNA"/>
</dbReference>
<gene>
    <name evidence="4" type="ORF">C7460_10358</name>
</gene>
<dbReference type="NCBIfam" id="TIGR04183">
    <property type="entry name" value="Por_Secre_tail"/>
    <property type="match status" value="1"/>
</dbReference>
<protein>
    <submittedName>
        <fullName evidence="4">Putative secreted protein (Por secretion system target)</fullName>
    </submittedName>
</protein>
<dbReference type="AlphaFoldDB" id="A0A3D9L912"/>
<accession>A0A3D9L912</accession>
<dbReference type="Pfam" id="PF18962">
    <property type="entry name" value="Por_Secre_tail"/>
    <property type="match status" value="1"/>
</dbReference>
<dbReference type="NCBIfam" id="TIGR03804">
    <property type="entry name" value="para_beta_helix"/>
    <property type="match status" value="1"/>
</dbReference>
<feature type="signal peptide" evidence="1">
    <location>
        <begin position="1"/>
        <end position="22"/>
    </location>
</feature>